<dbReference type="EMBL" id="BOML01000058">
    <property type="protein sequence ID" value="GIE05838.1"/>
    <property type="molecule type" value="Genomic_DNA"/>
</dbReference>
<keyword evidence="2" id="KW-1185">Reference proteome</keyword>
<proteinExistence type="predicted"/>
<name>A0ABQ3Z7M6_9ACTN</name>
<accession>A0ABQ3Z7M6</accession>
<protein>
    <submittedName>
        <fullName evidence="1">Uncharacterized protein</fullName>
    </submittedName>
</protein>
<dbReference type="Proteomes" id="UP000637628">
    <property type="component" value="Unassembled WGS sequence"/>
</dbReference>
<gene>
    <name evidence="1" type="ORF">Adu01nite_71880</name>
</gene>
<organism evidence="1 2">
    <name type="scientific">Paractinoplanes durhamensis</name>
    <dbReference type="NCBI Taxonomy" id="113563"/>
    <lineage>
        <taxon>Bacteria</taxon>
        <taxon>Bacillati</taxon>
        <taxon>Actinomycetota</taxon>
        <taxon>Actinomycetes</taxon>
        <taxon>Micromonosporales</taxon>
        <taxon>Micromonosporaceae</taxon>
        <taxon>Paractinoplanes</taxon>
    </lineage>
</organism>
<comment type="caution">
    <text evidence="1">The sequence shown here is derived from an EMBL/GenBank/DDBJ whole genome shotgun (WGS) entry which is preliminary data.</text>
</comment>
<evidence type="ECO:0000313" key="2">
    <source>
        <dbReference type="Proteomes" id="UP000637628"/>
    </source>
</evidence>
<sequence length="69" mass="7638">MGAHATESGPGTKWANAGLQVNETRRCPVRLSTDRMVSRLIEPSRGQNLIDGENILKRDAVELRRHIGT</sequence>
<reference evidence="1 2" key="1">
    <citation type="submission" date="2021-01" db="EMBL/GenBank/DDBJ databases">
        <title>Whole genome shotgun sequence of Actinoplanes durhamensis NBRC 14914.</title>
        <authorList>
            <person name="Komaki H."/>
            <person name="Tamura T."/>
        </authorList>
    </citation>
    <scope>NUCLEOTIDE SEQUENCE [LARGE SCALE GENOMIC DNA]</scope>
    <source>
        <strain evidence="1 2">NBRC 14914</strain>
    </source>
</reference>
<evidence type="ECO:0000313" key="1">
    <source>
        <dbReference type="EMBL" id="GIE05838.1"/>
    </source>
</evidence>